<dbReference type="SUPFAM" id="SSF52540">
    <property type="entry name" value="P-loop containing nucleoside triphosphate hydrolases"/>
    <property type="match status" value="1"/>
</dbReference>
<dbReference type="GO" id="GO:0052381">
    <property type="term" value="F:tRNA dimethylallyltransferase activity"/>
    <property type="evidence" value="ECO:0007669"/>
    <property type="project" value="InterPro"/>
</dbReference>
<name>A0AAD5TCF8_9FUNG</name>
<feature type="region of interest" description="Disordered" evidence="5">
    <location>
        <begin position="124"/>
        <end position="159"/>
    </location>
</feature>
<dbReference type="EMBL" id="JADGJQ010000128">
    <property type="protein sequence ID" value="KAJ3168066.1"/>
    <property type="molecule type" value="Genomic_DNA"/>
</dbReference>
<dbReference type="Pfam" id="PF01715">
    <property type="entry name" value="IPPT"/>
    <property type="match status" value="2"/>
</dbReference>
<keyword evidence="4" id="KW-0067">ATP-binding</keyword>
<evidence type="ECO:0000313" key="7">
    <source>
        <dbReference type="Proteomes" id="UP001212152"/>
    </source>
</evidence>
<evidence type="ECO:0000256" key="2">
    <source>
        <dbReference type="ARBA" id="ARBA00022679"/>
    </source>
</evidence>
<evidence type="ECO:0000256" key="5">
    <source>
        <dbReference type="SAM" id="MobiDB-lite"/>
    </source>
</evidence>
<dbReference type="GO" id="GO:0005524">
    <property type="term" value="F:ATP binding"/>
    <property type="evidence" value="ECO:0007669"/>
    <property type="project" value="UniProtKB-KW"/>
</dbReference>
<dbReference type="Gene3D" id="3.40.50.300">
    <property type="entry name" value="P-loop containing nucleotide triphosphate hydrolases"/>
    <property type="match status" value="1"/>
</dbReference>
<accession>A0AAD5TCF8</accession>
<gene>
    <name evidence="6" type="ORF">HDU87_001267</name>
</gene>
<proteinExistence type="inferred from homology"/>
<dbReference type="GO" id="GO:0005739">
    <property type="term" value="C:mitochondrion"/>
    <property type="evidence" value="ECO:0007669"/>
    <property type="project" value="TreeGrafter"/>
</dbReference>
<reference evidence="6" key="1">
    <citation type="submission" date="2020-05" db="EMBL/GenBank/DDBJ databases">
        <title>Phylogenomic resolution of chytrid fungi.</title>
        <authorList>
            <person name="Stajich J.E."/>
            <person name="Amses K."/>
            <person name="Simmons R."/>
            <person name="Seto K."/>
            <person name="Myers J."/>
            <person name="Bonds A."/>
            <person name="Quandt C.A."/>
            <person name="Barry K."/>
            <person name="Liu P."/>
            <person name="Grigoriev I."/>
            <person name="Longcore J.E."/>
            <person name="James T.Y."/>
        </authorList>
    </citation>
    <scope>NUCLEOTIDE SEQUENCE</scope>
    <source>
        <strain evidence="6">JEL0379</strain>
    </source>
</reference>
<dbReference type="GO" id="GO:0006400">
    <property type="term" value="P:tRNA modification"/>
    <property type="evidence" value="ECO:0007669"/>
    <property type="project" value="TreeGrafter"/>
</dbReference>
<dbReference type="Gene3D" id="1.10.20.140">
    <property type="match status" value="1"/>
</dbReference>
<feature type="compositionally biased region" description="Acidic residues" evidence="5">
    <location>
        <begin position="133"/>
        <end position="143"/>
    </location>
</feature>
<dbReference type="PANTHER" id="PTHR11088:SF89">
    <property type="entry name" value="TRNA DIMETHYLALLYLTRANSFERASE"/>
    <property type="match status" value="1"/>
</dbReference>
<evidence type="ECO:0000256" key="4">
    <source>
        <dbReference type="ARBA" id="ARBA00022840"/>
    </source>
</evidence>
<dbReference type="InterPro" id="IPR039657">
    <property type="entry name" value="Dimethylallyltransferase"/>
</dbReference>
<evidence type="ECO:0000313" key="6">
    <source>
        <dbReference type="EMBL" id="KAJ3168066.1"/>
    </source>
</evidence>
<keyword evidence="7" id="KW-1185">Reference proteome</keyword>
<sequence>MSQLSARKPVFAVIGTTGVGKSQLGVELAHTINGEVINADSMQVYKGLDIATNKAPMHERQGVPHHLLDFVHPSKEYSVADFERDALRTISEIHARGRIPILVGGTNYYVQAVLFENRIIATSSCSSSSDHDQDADDRNDDGDATAGADDARPDIPSPALASHPLAARIAEALRATDARTVPRDEIGKWSQSSDLLGLLAKVDPVMADRWHVKDVRKIRRSLQIFYTTGRRHSDIMAEQRQGAADPASGDDGRAGQLRFDTCVFWLYAEPTALYPRLDARVGDMINLGLFNELHAMRAIVRSGGVVGVRSAGSATADNDAAGAAPPSSSAVTPDYTRGILQAIGFKEFEAYLSAIEEGVAITDAKLESLKARGLEDMKRGTRQYARRQVAWIKNKLAVACLGKLDAAGHGTKKERMGFYLLDATSLDDWSTNIAERAVSLAKGNIHALCSYQPVPTLFPASASKL</sequence>
<dbReference type="Proteomes" id="UP001212152">
    <property type="component" value="Unassembled WGS sequence"/>
</dbReference>
<dbReference type="InterPro" id="IPR027417">
    <property type="entry name" value="P-loop_NTPase"/>
</dbReference>
<dbReference type="HAMAP" id="MF_00185">
    <property type="entry name" value="IPP_trans"/>
    <property type="match status" value="1"/>
</dbReference>
<protein>
    <submittedName>
        <fullName evidence="6">Uncharacterized protein</fullName>
    </submittedName>
</protein>
<keyword evidence="3" id="KW-0547">Nucleotide-binding</keyword>
<evidence type="ECO:0000256" key="1">
    <source>
        <dbReference type="ARBA" id="ARBA00005842"/>
    </source>
</evidence>
<evidence type="ECO:0000256" key="3">
    <source>
        <dbReference type="ARBA" id="ARBA00022741"/>
    </source>
</evidence>
<comment type="caution">
    <text evidence="6">The sequence shown here is derived from an EMBL/GenBank/DDBJ whole genome shotgun (WGS) entry which is preliminary data.</text>
</comment>
<dbReference type="PANTHER" id="PTHR11088">
    <property type="entry name" value="TRNA DIMETHYLALLYLTRANSFERASE"/>
    <property type="match status" value="1"/>
</dbReference>
<dbReference type="InterPro" id="IPR018022">
    <property type="entry name" value="IPT"/>
</dbReference>
<keyword evidence="2" id="KW-0808">Transferase</keyword>
<comment type="similarity">
    <text evidence="1">Belongs to the IPP transferase family.</text>
</comment>
<dbReference type="AlphaFoldDB" id="A0AAD5TCF8"/>
<organism evidence="6 7">
    <name type="scientific">Geranomyces variabilis</name>
    <dbReference type="NCBI Taxonomy" id="109894"/>
    <lineage>
        <taxon>Eukaryota</taxon>
        <taxon>Fungi</taxon>
        <taxon>Fungi incertae sedis</taxon>
        <taxon>Chytridiomycota</taxon>
        <taxon>Chytridiomycota incertae sedis</taxon>
        <taxon>Chytridiomycetes</taxon>
        <taxon>Spizellomycetales</taxon>
        <taxon>Powellomycetaceae</taxon>
        <taxon>Geranomyces</taxon>
    </lineage>
</organism>